<name>A0ABT3X076_9BACL</name>
<protein>
    <recommendedName>
        <fullName evidence="4">Lipoprotein</fullName>
    </recommendedName>
</protein>
<reference evidence="2 3" key="1">
    <citation type="submission" date="2022-11" db="EMBL/GenBank/DDBJ databases">
        <title>Study of microbial diversity in lake waters.</title>
        <authorList>
            <person name="Zhang J."/>
        </authorList>
    </citation>
    <scope>NUCLEOTIDE SEQUENCE [LARGE SCALE GENOMIC DNA]</scope>
    <source>
        <strain evidence="2 3">DT12</strain>
    </source>
</reference>
<dbReference type="EMBL" id="JAPMLT010000001">
    <property type="protein sequence ID" value="MCX7569167.1"/>
    <property type="molecule type" value="Genomic_DNA"/>
</dbReference>
<dbReference type="Proteomes" id="UP001208017">
    <property type="component" value="Unassembled WGS sequence"/>
</dbReference>
<keyword evidence="3" id="KW-1185">Reference proteome</keyword>
<proteinExistence type="predicted"/>
<evidence type="ECO:0008006" key="4">
    <source>
        <dbReference type="Google" id="ProtNLM"/>
    </source>
</evidence>
<sequence length="133" mass="14519">MKKWLAAALTFAVLTTASGCSIGGQEVLSQENKDKLTEKANDLTQQATDAVNKLKENPDLQQFLLDQAGATGAKVEQFMTDLMKDPVVIQATQQLGQDVVRDVIQQAVLENNGVFDALLITIITNELEKRMGQ</sequence>
<comment type="caution">
    <text evidence="2">The sequence shown here is derived from an EMBL/GenBank/DDBJ whole genome shotgun (WGS) entry which is preliminary data.</text>
</comment>
<feature type="signal peptide" evidence="1">
    <location>
        <begin position="1"/>
        <end position="22"/>
    </location>
</feature>
<organism evidence="2 3">
    <name type="scientific">Tumebacillus lacus</name>
    <dbReference type="NCBI Taxonomy" id="2995335"/>
    <lineage>
        <taxon>Bacteria</taxon>
        <taxon>Bacillati</taxon>
        <taxon>Bacillota</taxon>
        <taxon>Bacilli</taxon>
        <taxon>Bacillales</taxon>
        <taxon>Alicyclobacillaceae</taxon>
        <taxon>Tumebacillus</taxon>
    </lineage>
</organism>
<evidence type="ECO:0000313" key="3">
    <source>
        <dbReference type="Proteomes" id="UP001208017"/>
    </source>
</evidence>
<evidence type="ECO:0000256" key="1">
    <source>
        <dbReference type="SAM" id="SignalP"/>
    </source>
</evidence>
<gene>
    <name evidence="2" type="ORF">OS242_04230</name>
</gene>
<dbReference type="RefSeq" id="WP_267150386.1">
    <property type="nucleotide sequence ID" value="NZ_JAPMLT010000001.1"/>
</dbReference>
<feature type="chain" id="PRO_5047294419" description="Lipoprotein" evidence="1">
    <location>
        <begin position="23"/>
        <end position="133"/>
    </location>
</feature>
<accession>A0ABT3X076</accession>
<evidence type="ECO:0000313" key="2">
    <source>
        <dbReference type="EMBL" id="MCX7569167.1"/>
    </source>
</evidence>
<dbReference type="PROSITE" id="PS51257">
    <property type="entry name" value="PROKAR_LIPOPROTEIN"/>
    <property type="match status" value="1"/>
</dbReference>
<keyword evidence="1" id="KW-0732">Signal</keyword>